<dbReference type="InterPro" id="IPR009056">
    <property type="entry name" value="Cyt_c-like_dom"/>
</dbReference>
<keyword evidence="1 4" id="KW-0349">Heme</keyword>
<dbReference type="SUPFAM" id="SSF46626">
    <property type="entry name" value="Cytochrome c"/>
    <property type="match status" value="1"/>
</dbReference>
<dbReference type="GO" id="GO:0020037">
    <property type="term" value="F:heme binding"/>
    <property type="evidence" value="ECO:0007669"/>
    <property type="project" value="InterPro"/>
</dbReference>
<dbReference type="AlphaFoldDB" id="A0A7C4V557"/>
<keyword evidence="2 4" id="KW-0479">Metal-binding</keyword>
<evidence type="ECO:0000259" key="5">
    <source>
        <dbReference type="PROSITE" id="PS51007"/>
    </source>
</evidence>
<dbReference type="GO" id="GO:0009055">
    <property type="term" value="F:electron transfer activity"/>
    <property type="evidence" value="ECO:0007669"/>
    <property type="project" value="InterPro"/>
</dbReference>
<organism evidence="6">
    <name type="scientific">Oceanithermus profundus</name>
    <dbReference type="NCBI Taxonomy" id="187137"/>
    <lineage>
        <taxon>Bacteria</taxon>
        <taxon>Thermotogati</taxon>
        <taxon>Deinococcota</taxon>
        <taxon>Deinococci</taxon>
        <taxon>Thermales</taxon>
        <taxon>Thermaceae</taxon>
        <taxon>Oceanithermus</taxon>
    </lineage>
</organism>
<dbReference type="PANTHER" id="PTHR35008">
    <property type="entry name" value="BLL4482 PROTEIN-RELATED"/>
    <property type="match status" value="1"/>
</dbReference>
<dbReference type="Pfam" id="PF00034">
    <property type="entry name" value="Cytochrom_C"/>
    <property type="match status" value="1"/>
</dbReference>
<protein>
    <submittedName>
        <fullName evidence="6">Cytochrome c</fullName>
    </submittedName>
</protein>
<dbReference type="Gene3D" id="1.10.760.10">
    <property type="entry name" value="Cytochrome c-like domain"/>
    <property type="match status" value="1"/>
</dbReference>
<name>A0A7C4V557_9DEIN</name>
<dbReference type="Proteomes" id="UP000885759">
    <property type="component" value="Unassembled WGS sequence"/>
</dbReference>
<accession>A0A7C4V557</accession>
<dbReference type="EMBL" id="DRPZ01000090">
    <property type="protein sequence ID" value="HGY09085.1"/>
    <property type="molecule type" value="Genomic_DNA"/>
</dbReference>
<evidence type="ECO:0000313" key="6">
    <source>
        <dbReference type="EMBL" id="HGY09085.1"/>
    </source>
</evidence>
<sequence length="182" mass="19803">MVRIVLALGLFLGLWAAAGGYGIGLPLTDEQLASYEALPIVRPSGAGLPEGEGDPATGFEIYAFDCAGCHGPNGEGAPFDRLVADAPFSLDLPPHRFAVGNYWPYATTLWDYINRAMPFASPHNMDPDEVYALVAYLLAENGIIDADTVVNAETLARIRMPARPLYRVDPLTRQLFPWIELP</sequence>
<evidence type="ECO:0000256" key="1">
    <source>
        <dbReference type="ARBA" id="ARBA00022617"/>
    </source>
</evidence>
<proteinExistence type="predicted"/>
<evidence type="ECO:0000256" key="3">
    <source>
        <dbReference type="ARBA" id="ARBA00023004"/>
    </source>
</evidence>
<dbReference type="InterPro" id="IPR051459">
    <property type="entry name" value="Cytochrome_c-type_DH"/>
</dbReference>
<gene>
    <name evidence="6" type="ORF">ENK37_03375</name>
</gene>
<dbReference type="PROSITE" id="PS51007">
    <property type="entry name" value="CYTC"/>
    <property type="match status" value="1"/>
</dbReference>
<comment type="caution">
    <text evidence="6">The sequence shown here is derived from an EMBL/GenBank/DDBJ whole genome shotgun (WGS) entry which is preliminary data.</text>
</comment>
<dbReference type="InterPro" id="IPR036909">
    <property type="entry name" value="Cyt_c-like_dom_sf"/>
</dbReference>
<dbReference type="PANTHER" id="PTHR35008:SF8">
    <property type="entry name" value="ALCOHOL DEHYDROGENASE CYTOCHROME C SUBUNIT"/>
    <property type="match status" value="1"/>
</dbReference>
<evidence type="ECO:0000256" key="2">
    <source>
        <dbReference type="ARBA" id="ARBA00022723"/>
    </source>
</evidence>
<keyword evidence="3 4" id="KW-0408">Iron</keyword>
<reference evidence="6" key="1">
    <citation type="journal article" date="2020" name="mSystems">
        <title>Genome- and Community-Level Interaction Insights into Carbon Utilization and Element Cycling Functions of Hydrothermarchaeota in Hydrothermal Sediment.</title>
        <authorList>
            <person name="Zhou Z."/>
            <person name="Liu Y."/>
            <person name="Xu W."/>
            <person name="Pan J."/>
            <person name="Luo Z.H."/>
            <person name="Li M."/>
        </authorList>
    </citation>
    <scope>NUCLEOTIDE SEQUENCE [LARGE SCALE GENOMIC DNA]</scope>
    <source>
        <strain evidence="6">HyVt-570</strain>
    </source>
</reference>
<evidence type="ECO:0000256" key="4">
    <source>
        <dbReference type="PROSITE-ProRule" id="PRU00433"/>
    </source>
</evidence>
<feature type="domain" description="Cytochrome c" evidence="5">
    <location>
        <begin position="53"/>
        <end position="141"/>
    </location>
</feature>
<dbReference type="GO" id="GO:0046872">
    <property type="term" value="F:metal ion binding"/>
    <property type="evidence" value="ECO:0007669"/>
    <property type="project" value="UniProtKB-KW"/>
</dbReference>